<sequence>MFVFGWMYFLLPILGLILGQIGVKKMEDRGILQNIRRPPKLSIPALVASKIIVTGLPIAQVSIGAIYLNECPKQPYIPVYLLVSGVFSLLLGLLSCLPCTQEPEDGVQTPLSRLCTAWNSLVSLFLFCWFIAGNVWIYSIYQPDYTTPSQSDYCNKTLYLFAFWSTTLAYILMGIVILGGCCMFLCMCLFAGSSDVNNV</sequence>
<comment type="caution">
    <text evidence="2">The sequence shown here is derived from an EMBL/GenBank/DDBJ whole genome shotgun (WGS) entry which is preliminary data.</text>
</comment>
<dbReference type="OrthoDB" id="6157510at2759"/>
<dbReference type="PANTHER" id="PTHR33444">
    <property type="entry name" value="SI:DKEY-19B23.12-RELATED"/>
    <property type="match status" value="1"/>
</dbReference>
<protein>
    <submittedName>
        <fullName evidence="2">Uncharacterized protein</fullName>
    </submittedName>
</protein>
<dbReference type="EMBL" id="SRMA01006061">
    <property type="protein sequence ID" value="TRZ03585.1"/>
    <property type="molecule type" value="Genomic_DNA"/>
</dbReference>
<reference evidence="2 3" key="1">
    <citation type="journal article" date="2019" name="Sci. Data">
        <title>Hybrid genome assembly and annotation of Danionella translucida.</title>
        <authorList>
            <person name="Kadobianskyi M."/>
            <person name="Schulze L."/>
            <person name="Schuelke M."/>
            <person name="Judkewitz B."/>
        </authorList>
    </citation>
    <scope>NUCLEOTIDE SEQUENCE [LARGE SCALE GENOMIC DNA]</scope>
    <source>
        <strain evidence="2 3">Bolton</strain>
    </source>
</reference>
<dbReference type="PANTHER" id="PTHR33444:SF2">
    <property type="entry name" value="MARVEL DOMAIN-CONTAINING PROTEIN"/>
    <property type="match status" value="1"/>
</dbReference>
<evidence type="ECO:0000256" key="1">
    <source>
        <dbReference type="SAM" id="Phobius"/>
    </source>
</evidence>
<dbReference type="Proteomes" id="UP000316079">
    <property type="component" value="Unassembled WGS sequence"/>
</dbReference>
<keyword evidence="1" id="KW-0472">Membrane</keyword>
<evidence type="ECO:0000313" key="3">
    <source>
        <dbReference type="Proteomes" id="UP000316079"/>
    </source>
</evidence>
<feature type="transmembrane region" description="Helical" evidence="1">
    <location>
        <begin position="6"/>
        <end position="23"/>
    </location>
</feature>
<proteinExistence type="predicted"/>
<evidence type="ECO:0000313" key="2">
    <source>
        <dbReference type="EMBL" id="TRZ03585.1"/>
    </source>
</evidence>
<name>A0A553RN36_9TELE</name>
<keyword evidence="1" id="KW-0812">Transmembrane</keyword>
<feature type="transmembrane region" description="Helical" evidence="1">
    <location>
        <begin position="43"/>
        <end position="67"/>
    </location>
</feature>
<dbReference type="AlphaFoldDB" id="A0A553RN36"/>
<feature type="transmembrane region" description="Helical" evidence="1">
    <location>
        <begin position="161"/>
        <end position="190"/>
    </location>
</feature>
<feature type="transmembrane region" description="Helical" evidence="1">
    <location>
        <begin position="79"/>
        <end position="100"/>
    </location>
</feature>
<keyword evidence="1" id="KW-1133">Transmembrane helix</keyword>
<dbReference type="InterPro" id="IPR040350">
    <property type="entry name" value="TMEM272"/>
</dbReference>
<dbReference type="STRING" id="623744.A0A553RN36"/>
<accession>A0A553RN36</accession>
<organism evidence="2 3">
    <name type="scientific">Danionella cerebrum</name>
    <dbReference type="NCBI Taxonomy" id="2873325"/>
    <lineage>
        <taxon>Eukaryota</taxon>
        <taxon>Metazoa</taxon>
        <taxon>Chordata</taxon>
        <taxon>Craniata</taxon>
        <taxon>Vertebrata</taxon>
        <taxon>Euteleostomi</taxon>
        <taxon>Actinopterygii</taxon>
        <taxon>Neopterygii</taxon>
        <taxon>Teleostei</taxon>
        <taxon>Ostariophysi</taxon>
        <taxon>Cypriniformes</taxon>
        <taxon>Danionidae</taxon>
        <taxon>Danioninae</taxon>
        <taxon>Danionella</taxon>
    </lineage>
</organism>
<gene>
    <name evidence="2" type="ORF">DNTS_013500</name>
</gene>
<feature type="transmembrane region" description="Helical" evidence="1">
    <location>
        <begin position="121"/>
        <end position="141"/>
    </location>
</feature>
<keyword evidence="3" id="KW-1185">Reference proteome</keyword>